<reference evidence="2 3" key="1">
    <citation type="submission" date="2019-03" db="EMBL/GenBank/DDBJ databases">
        <title>Genomic Encyclopedia of Type Strains, Phase IV (KMG-IV): sequencing the most valuable type-strain genomes for metagenomic binning, comparative biology and taxonomic classification.</title>
        <authorList>
            <person name="Goeker M."/>
        </authorList>
    </citation>
    <scope>NUCLEOTIDE SEQUENCE [LARGE SCALE GENOMIC DNA]</scope>
    <source>
        <strain evidence="2 3">DSM 23802</strain>
    </source>
</reference>
<dbReference type="PANTHER" id="PTHR40400:SF1">
    <property type="entry name" value="SLR1512 PROTEIN"/>
    <property type="match status" value="1"/>
</dbReference>
<feature type="transmembrane region" description="Helical" evidence="1">
    <location>
        <begin position="249"/>
        <end position="269"/>
    </location>
</feature>
<name>A0A4R3KKZ7_9BACI</name>
<dbReference type="AlphaFoldDB" id="A0A4R3KKZ7"/>
<evidence type="ECO:0000313" key="2">
    <source>
        <dbReference type="EMBL" id="TCS84006.1"/>
    </source>
</evidence>
<feature type="transmembrane region" description="Helical" evidence="1">
    <location>
        <begin position="188"/>
        <end position="207"/>
    </location>
</feature>
<keyword evidence="1" id="KW-1133">Transmembrane helix</keyword>
<gene>
    <name evidence="2" type="ORF">EDD72_10246</name>
</gene>
<feature type="transmembrane region" description="Helical" evidence="1">
    <location>
        <begin position="42"/>
        <end position="61"/>
    </location>
</feature>
<dbReference type="PANTHER" id="PTHR40400">
    <property type="entry name" value="SLR1512 PROTEIN"/>
    <property type="match status" value="1"/>
</dbReference>
<evidence type="ECO:0000313" key="3">
    <source>
        <dbReference type="Proteomes" id="UP000295788"/>
    </source>
</evidence>
<dbReference type="RefSeq" id="WP_132766869.1">
    <property type="nucleotide sequence ID" value="NZ_SMAB01000002.1"/>
</dbReference>
<feature type="transmembrane region" description="Helical" evidence="1">
    <location>
        <begin position="219"/>
        <end position="237"/>
    </location>
</feature>
<organism evidence="2 3">
    <name type="scientific">Tepidibacillus fermentans</name>
    <dbReference type="NCBI Taxonomy" id="1281767"/>
    <lineage>
        <taxon>Bacteria</taxon>
        <taxon>Bacillati</taxon>
        <taxon>Bacillota</taxon>
        <taxon>Bacilli</taxon>
        <taxon>Bacillales</taxon>
        <taxon>Bacillaceae</taxon>
        <taxon>Tepidibacillus</taxon>
    </lineage>
</organism>
<dbReference type="InterPro" id="IPR010293">
    <property type="entry name" value="Sbt_1"/>
</dbReference>
<dbReference type="EMBL" id="SMAB01000002">
    <property type="protein sequence ID" value="TCS84006.1"/>
    <property type="molecule type" value="Genomic_DNA"/>
</dbReference>
<feature type="transmembrane region" description="Helical" evidence="1">
    <location>
        <begin position="131"/>
        <end position="151"/>
    </location>
</feature>
<accession>A0A4R3KKZ7</accession>
<dbReference type="Proteomes" id="UP000295788">
    <property type="component" value="Unassembled WGS sequence"/>
</dbReference>
<keyword evidence="1" id="KW-0472">Membrane</keyword>
<evidence type="ECO:0000256" key="1">
    <source>
        <dbReference type="SAM" id="Phobius"/>
    </source>
</evidence>
<comment type="caution">
    <text evidence="2">The sequence shown here is derived from an EMBL/GenBank/DDBJ whole genome shotgun (WGS) entry which is preliminary data.</text>
</comment>
<dbReference type="OrthoDB" id="345121at2"/>
<keyword evidence="3" id="KW-1185">Reference proteome</keyword>
<evidence type="ECO:0008006" key="4">
    <source>
        <dbReference type="Google" id="ProtNLM"/>
    </source>
</evidence>
<protein>
    <recommendedName>
        <fullName evidence="4">Sodium-dependent bicarbonate transport family permease</fullName>
    </recommendedName>
</protein>
<feature type="transmembrane region" description="Helical" evidence="1">
    <location>
        <begin position="275"/>
        <end position="299"/>
    </location>
</feature>
<keyword evidence="1" id="KW-0812">Transmembrane</keyword>
<proteinExistence type="predicted"/>
<feature type="transmembrane region" description="Helical" evidence="1">
    <location>
        <begin position="96"/>
        <end position="119"/>
    </location>
</feature>
<feature type="transmembrane region" description="Helical" evidence="1">
    <location>
        <begin position="311"/>
        <end position="334"/>
    </location>
</feature>
<feature type="transmembrane region" description="Helical" evidence="1">
    <location>
        <begin position="67"/>
        <end position="89"/>
    </location>
</feature>
<feature type="transmembrane region" description="Helical" evidence="1">
    <location>
        <begin position="12"/>
        <end position="30"/>
    </location>
</feature>
<sequence length="339" mass="36364">MYEIVLQNLLSPYVLFFLLGIMAALFKSDLKFPNGLSEALSIYLLMAIGIKGGIELSHYALGTVMKPILGTLFLGVFIPVLSLIVLRFMKMDLKNAIGLAATYGSVSIVTYGATISFLGKNGVDYEGFMNVLIVLLESPAIFVSLFLLRLLQKAPDNQRIATHRLGFAAGIYSSMNGLFDKEVIKESLFGKSVLLLLGSLLIGWFVGQDAVSTVKPLFIDLYGSILILFLLNMGLIVGQRLPEVKKHGWKILLFGICMPIVGGTLGVFVGKMVGLSLGGATLMGVLAGSSSYIAAPAALKSSVPEANPSIYLGLSLGVTFPFNLIIGIPLYFAIAQLLQ</sequence>
<dbReference type="Pfam" id="PF05982">
    <property type="entry name" value="Sbt_1"/>
    <property type="match status" value="1"/>
</dbReference>